<dbReference type="PANTHER" id="PTHR43397">
    <property type="entry name" value="ERGOTHIONEINE BIOSYNTHESIS PROTEIN 1"/>
    <property type="match status" value="1"/>
</dbReference>
<protein>
    <submittedName>
        <fullName evidence="4">L-histidine N-alpha-methyltransferase</fullName>
        <ecNumber evidence="4">2.1.1.44</ecNumber>
    </submittedName>
</protein>
<organism evidence="4 5">
    <name type="scientific">Bradyrhizobium japonicum</name>
    <dbReference type="NCBI Taxonomy" id="375"/>
    <lineage>
        <taxon>Bacteria</taxon>
        <taxon>Pseudomonadati</taxon>
        <taxon>Pseudomonadota</taxon>
        <taxon>Alphaproteobacteria</taxon>
        <taxon>Hyphomicrobiales</taxon>
        <taxon>Nitrobacteraceae</taxon>
        <taxon>Bradyrhizobium</taxon>
    </lineage>
</organism>
<evidence type="ECO:0000256" key="2">
    <source>
        <dbReference type="ARBA" id="ARBA00022679"/>
    </source>
</evidence>
<dbReference type="InterPro" id="IPR017804">
    <property type="entry name" value="MeTrfase_EgtD-like"/>
</dbReference>
<evidence type="ECO:0000313" key="4">
    <source>
        <dbReference type="EMBL" id="MET4725488.1"/>
    </source>
</evidence>
<dbReference type="Pfam" id="PF10017">
    <property type="entry name" value="Methyltransf_33"/>
    <property type="match status" value="1"/>
</dbReference>
<dbReference type="NCBIfam" id="TIGR03438">
    <property type="entry name" value="egtD_ergothio"/>
    <property type="match status" value="1"/>
</dbReference>
<name>A0ABV2S8J2_BRAJP</name>
<dbReference type="EC" id="2.1.1.44" evidence="4"/>
<proteinExistence type="predicted"/>
<dbReference type="PIRSF" id="PIRSF018005">
    <property type="entry name" value="UCP018005"/>
    <property type="match status" value="1"/>
</dbReference>
<dbReference type="Proteomes" id="UP001549291">
    <property type="component" value="Unassembled WGS sequence"/>
</dbReference>
<dbReference type="EMBL" id="JBEPTQ010000002">
    <property type="protein sequence ID" value="MET4725488.1"/>
    <property type="molecule type" value="Genomic_DNA"/>
</dbReference>
<dbReference type="InterPro" id="IPR029063">
    <property type="entry name" value="SAM-dependent_MTases_sf"/>
</dbReference>
<dbReference type="GO" id="GO:0052706">
    <property type="term" value="F:L-histidine N(alpha)-methyltransferase activity"/>
    <property type="evidence" value="ECO:0007669"/>
    <property type="project" value="UniProtKB-EC"/>
</dbReference>
<feature type="domain" description="Histidine-specific methyltransferase SAM-dependent" evidence="3">
    <location>
        <begin position="20"/>
        <end position="318"/>
    </location>
</feature>
<dbReference type="PANTHER" id="PTHR43397:SF1">
    <property type="entry name" value="ERGOTHIONEINE BIOSYNTHESIS PROTEIN 1"/>
    <property type="match status" value="1"/>
</dbReference>
<accession>A0ABV2S8J2</accession>
<comment type="caution">
    <text evidence="4">The sequence shown here is derived from an EMBL/GenBank/DDBJ whole genome shotgun (WGS) entry which is preliminary data.</text>
</comment>
<dbReference type="InterPro" id="IPR019257">
    <property type="entry name" value="MeTrfase_dom"/>
</dbReference>
<keyword evidence="1 4" id="KW-0489">Methyltransferase</keyword>
<dbReference type="GO" id="GO:0032259">
    <property type="term" value="P:methylation"/>
    <property type="evidence" value="ECO:0007669"/>
    <property type="project" value="UniProtKB-KW"/>
</dbReference>
<dbReference type="InterPro" id="IPR051128">
    <property type="entry name" value="EgtD_Methyltrsf_superfamily"/>
</dbReference>
<dbReference type="RefSeq" id="WP_244436815.1">
    <property type="nucleotide sequence ID" value="NZ_CP066351.1"/>
</dbReference>
<keyword evidence="5" id="KW-1185">Reference proteome</keyword>
<dbReference type="Gene3D" id="3.40.50.150">
    <property type="entry name" value="Vaccinia Virus protein VP39"/>
    <property type="match status" value="1"/>
</dbReference>
<keyword evidence="2 4" id="KW-0808">Transferase</keyword>
<gene>
    <name evidence="4" type="ORF">ABIF63_009594</name>
</gene>
<reference evidence="4 5" key="1">
    <citation type="submission" date="2024-06" db="EMBL/GenBank/DDBJ databases">
        <title>Genomic Encyclopedia of Type Strains, Phase V (KMG-V): Genome sequencing to study the core and pangenomes of soil and plant-associated prokaryotes.</title>
        <authorList>
            <person name="Whitman W."/>
        </authorList>
    </citation>
    <scope>NUCLEOTIDE SEQUENCE [LARGE SCALE GENOMIC DNA]</scope>
    <source>
        <strain evidence="4 5">USDA 160</strain>
    </source>
</reference>
<evidence type="ECO:0000313" key="5">
    <source>
        <dbReference type="Proteomes" id="UP001549291"/>
    </source>
</evidence>
<evidence type="ECO:0000259" key="3">
    <source>
        <dbReference type="Pfam" id="PF10017"/>
    </source>
</evidence>
<dbReference type="SUPFAM" id="SSF53335">
    <property type="entry name" value="S-adenosyl-L-methionine-dependent methyltransferases"/>
    <property type="match status" value="1"/>
</dbReference>
<sequence>MLQLQNEMRSAVADLTAAFRYDIMEGLSLAPKAIPARWLYDRRGSALFEAITLLPEYYPTRTERSILASAVSEIAVLAGPGRAVIEFGSGSSAKTRLLLAETEPSAYVPIDISGEFLREVAAGLSHAFPGLPIYPTEADFTCPFALPDEIASTARLGFFPGSTIGNLTVPAAVDLLRAMAATLGAGSMLLIGIDRIKDQEVLLPAYDDTQGLTAAFNLNLLHRINRELGGSIPLGAFRHLARWNDAEARIEMHLEATRDVRFEVVGRVFSLSKGETIHTENSLKYGRRDAFVLLQAGGWNPVADWTDDRGLFSVILAEQRPAPAAP</sequence>
<dbReference type="InterPro" id="IPR035094">
    <property type="entry name" value="EgtD"/>
</dbReference>
<evidence type="ECO:0000256" key="1">
    <source>
        <dbReference type="ARBA" id="ARBA00022603"/>
    </source>
</evidence>